<name>A0A182KG41_9DIPT</name>
<dbReference type="Pfam" id="PF19311">
    <property type="entry name" value="KELAA"/>
    <property type="match status" value="1"/>
</dbReference>
<dbReference type="STRING" id="43041.A0A182KG41"/>
<feature type="region of interest" description="Disordered" evidence="1">
    <location>
        <begin position="1"/>
        <end position="59"/>
    </location>
</feature>
<proteinExistence type="predicted"/>
<dbReference type="VEuPathDB" id="VectorBase:ACHR009729"/>
<dbReference type="AlphaFoldDB" id="A0A182KG41"/>
<keyword evidence="3" id="KW-1185">Reference proteome</keyword>
<protein>
    <submittedName>
        <fullName evidence="2">Uncharacterized protein</fullName>
    </submittedName>
</protein>
<organism evidence="2 3">
    <name type="scientific">Anopheles christyi</name>
    <dbReference type="NCBI Taxonomy" id="43041"/>
    <lineage>
        <taxon>Eukaryota</taxon>
        <taxon>Metazoa</taxon>
        <taxon>Ecdysozoa</taxon>
        <taxon>Arthropoda</taxon>
        <taxon>Hexapoda</taxon>
        <taxon>Insecta</taxon>
        <taxon>Pterygota</taxon>
        <taxon>Neoptera</taxon>
        <taxon>Endopterygota</taxon>
        <taxon>Diptera</taxon>
        <taxon>Nematocera</taxon>
        <taxon>Culicoidea</taxon>
        <taxon>Culicidae</taxon>
        <taxon>Anophelinae</taxon>
        <taxon>Anopheles</taxon>
    </lineage>
</organism>
<dbReference type="Proteomes" id="UP000075881">
    <property type="component" value="Unassembled WGS sequence"/>
</dbReference>
<dbReference type="InterPro" id="IPR045668">
    <property type="entry name" value="FHIP_KELAA_motif"/>
</dbReference>
<reference evidence="2" key="2">
    <citation type="submission" date="2020-05" db="UniProtKB">
        <authorList>
            <consortium name="EnsemblMetazoa"/>
        </authorList>
    </citation>
    <scope>IDENTIFICATION</scope>
    <source>
        <strain evidence="2">ACHKN1017</strain>
    </source>
</reference>
<evidence type="ECO:0000313" key="2">
    <source>
        <dbReference type="EnsemblMetazoa" id="ACHR009729-PA"/>
    </source>
</evidence>
<evidence type="ECO:0000313" key="3">
    <source>
        <dbReference type="Proteomes" id="UP000075881"/>
    </source>
</evidence>
<dbReference type="EnsemblMetazoa" id="ACHR009729-RA">
    <property type="protein sequence ID" value="ACHR009729-PA"/>
    <property type="gene ID" value="ACHR009729"/>
</dbReference>
<feature type="compositionally biased region" description="Polar residues" evidence="1">
    <location>
        <begin position="41"/>
        <end position="50"/>
    </location>
</feature>
<reference evidence="3" key="1">
    <citation type="submission" date="2013-03" db="EMBL/GenBank/DDBJ databases">
        <title>The Genome Sequence of Anopheles christyi ACHKN1017.</title>
        <authorList>
            <consortium name="The Broad Institute Genomics Platform"/>
            <person name="Neafsey D.E."/>
            <person name="Besansky N."/>
            <person name="Walker B."/>
            <person name="Young S.K."/>
            <person name="Zeng Q."/>
            <person name="Gargeya S."/>
            <person name="Fitzgerald M."/>
            <person name="Haas B."/>
            <person name="Abouelleil A."/>
            <person name="Allen A.W."/>
            <person name="Alvarado L."/>
            <person name="Arachchi H.M."/>
            <person name="Berlin A.M."/>
            <person name="Chapman S.B."/>
            <person name="Gainer-Dewar J."/>
            <person name="Goldberg J."/>
            <person name="Griggs A."/>
            <person name="Gujja S."/>
            <person name="Hansen M."/>
            <person name="Howarth C."/>
            <person name="Imamovic A."/>
            <person name="Ireland A."/>
            <person name="Larimer J."/>
            <person name="McCowan C."/>
            <person name="Murphy C."/>
            <person name="Pearson M."/>
            <person name="Poon T.W."/>
            <person name="Priest M."/>
            <person name="Roberts A."/>
            <person name="Saif S."/>
            <person name="Shea T."/>
            <person name="Sisk P."/>
            <person name="Sykes S."/>
            <person name="Wortman J."/>
            <person name="Nusbaum C."/>
            <person name="Birren B."/>
        </authorList>
    </citation>
    <scope>NUCLEOTIDE SEQUENCE [LARGE SCALE GENOMIC DNA]</scope>
    <source>
        <strain evidence="3">ACHKN1017</strain>
    </source>
</reference>
<accession>A0A182KG41</accession>
<sequence length="120" mass="12942">MSVPVTPPSGLLIGSTRRESREAETQFMSIDTTLAGGNAGSHPSNGSTGNDLHPMHPNSLEHGLANYSVGSERQLNLAIGAVLLDEWLRELSAVTQEQCIMMLSEQVQKDQQQPQTRTAS</sequence>
<evidence type="ECO:0000256" key="1">
    <source>
        <dbReference type="SAM" id="MobiDB-lite"/>
    </source>
</evidence>